<dbReference type="GO" id="GO:0008425">
    <property type="term" value="F:2-methoxy-6-polyprenyl-1,4-benzoquinol methyltransferase activity"/>
    <property type="evidence" value="ECO:0007669"/>
    <property type="project" value="UniProtKB-UniRule"/>
</dbReference>
<dbReference type="GO" id="GO:0043770">
    <property type="term" value="F:demethylmenaquinone methyltransferase activity"/>
    <property type="evidence" value="ECO:0007669"/>
    <property type="project" value="UniProtKB-UniRule"/>
</dbReference>
<accession>A0A059FN55</accession>
<comment type="similarity">
    <text evidence="6">Belongs to the class I-like SAM-binding methyltransferase superfamily. MenG/UbiE family.</text>
</comment>
<dbReference type="AlphaFoldDB" id="A0A059FN55"/>
<comment type="catalytic activity">
    <reaction evidence="6">
        <text>a 2-methoxy-6-(all-trans-polyprenyl)benzene-1,4-diol + S-adenosyl-L-methionine = a 5-methoxy-2-methyl-3-(all-trans-polyprenyl)benzene-1,4-diol + S-adenosyl-L-homocysteine + H(+)</text>
        <dbReference type="Rhea" id="RHEA:28286"/>
        <dbReference type="Rhea" id="RHEA-COMP:10858"/>
        <dbReference type="Rhea" id="RHEA-COMP:10859"/>
        <dbReference type="ChEBI" id="CHEBI:15378"/>
        <dbReference type="ChEBI" id="CHEBI:57856"/>
        <dbReference type="ChEBI" id="CHEBI:59789"/>
        <dbReference type="ChEBI" id="CHEBI:84166"/>
        <dbReference type="ChEBI" id="CHEBI:84167"/>
        <dbReference type="EC" id="2.1.1.201"/>
    </reaction>
</comment>
<keyword evidence="2 6" id="KW-0489">Methyltransferase</keyword>
<dbReference type="Proteomes" id="UP000025061">
    <property type="component" value="Unassembled WGS sequence"/>
</dbReference>
<dbReference type="OrthoDB" id="9808140at2"/>
<sequence length="262" mass="29205">MTGQDSKERIVSFGFEDVTETEKVARVKGVFRSVASRYDLMNDLMSAGVHRLWKHDAMNRINPQPGERHLDVAGGTGELGRAFLDLADKAGKRRGDTRQATAIVSDINDAMLEAGKARSDNARWGDRLSWVCADGQKLPYPDKSFDVVTVSFGIRNFADRVAGLKEFRRVLKTGGRLAVLEFSHMTAPILQDAYDRYSFAVIPRLGELITSDRDSYQYLIESIRKFPDQQTFKSEIEDAGFSQVSVTNYSGGIAALHFGWAV</sequence>
<dbReference type="NCBIfam" id="TIGR01934">
    <property type="entry name" value="MenG_MenH_UbiE"/>
    <property type="match status" value="1"/>
</dbReference>
<evidence type="ECO:0000256" key="2">
    <source>
        <dbReference type="ARBA" id="ARBA00022603"/>
    </source>
</evidence>
<reference evidence="7 8" key="1">
    <citation type="submission" date="2013-04" db="EMBL/GenBank/DDBJ databases">
        <title>Hyphomonas hirschiana VP5 Genome Sequencing.</title>
        <authorList>
            <person name="Lai Q."/>
            <person name="Shao Z."/>
        </authorList>
    </citation>
    <scope>NUCLEOTIDE SEQUENCE [LARGE SCALE GENOMIC DNA]</scope>
    <source>
        <strain evidence="7 8">VP5</strain>
    </source>
</reference>
<feature type="binding site" evidence="6">
    <location>
        <begin position="134"/>
        <end position="135"/>
    </location>
    <ligand>
        <name>S-adenosyl-L-methionine</name>
        <dbReference type="ChEBI" id="CHEBI:59789"/>
    </ligand>
</feature>
<comment type="pathway">
    <text evidence="6">Quinol/quinone metabolism; menaquinone biosynthesis; menaquinol from 1,4-dihydroxy-2-naphthoate: step 2/2.</text>
</comment>
<comment type="pathway">
    <text evidence="6">Cofactor biosynthesis; ubiquinone biosynthesis.</text>
</comment>
<evidence type="ECO:0000256" key="5">
    <source>
        <dbReference type="ARBA" id="ARBA00022691"/>
    </source>
</evidence>
<dbReference type="InterPro" id="IPR023576">
    <property type="entry name" value="UbiE/COQ5_MeTrFase_CS"/>
</dbReference>
<dbReference type="GO" id="GO:0009060">
    <property type="term" value="P:aerobic respiration"/>
    <property type="evidence" value="ECO:0007669"/>
    <property type="project" value="UniProtKB-UniRule"/>
</dbReference>
<evidence type="ECO:0000256" key="1">
    <source>
        <dbReference type="ARBA" id="ARBA00022428"/>
    </source>
</evidence>
<keyword evidence="8" id="KW-1185">Reference proteome</keyword>
<evidence type="ECO:0000256" key="4">
    <source>
        <dbReference type="ARBA" id="ARBA00022688"/>
    </source>
</evidence>
<dbReference type="EC" id="2.1.1.163" evidence="6"/>
<dbReference type="EMBL" id="ARYI01000010">
    <property type="protein sequence ID" value="KCZ92054.1"/>
    <property type="molecule type" value="Genomic_DNA"/>
</dbReference>
<dbReference type="Pfam" id="PF01209">
    <property type="entry name" value="Ubie_methyltran"/>
    <property type="match status" value="1"/>
</dbReference>
<dbReference type="UniPathway" id="UPA00232"/>
<dbReference type="HAMAP" id="MF_01813">
    <property type="entry name" value="MenG_UbiE_methyltr"/>
    <property type="match status" value="1"/>
</dbReference>
<dbReference type="PROSITE" id="PS01183">
    <property type="entry name" value="UBIE_1"/>
    <property type="match status" value="1"/>
</dbReference>
<dbReference type="PANTHER" id="PTHR43591">
    <property type="entry name" value="METHYLTRANSFERASE"/>
    <property type="match status" value="1"/>
</dbReference>
<keyword evidence="1 6" id="KW-0474">Menaquinone biosynthesis</keyword>
<organism evidence="7 8">
    <name type="scientific">Hyphomonas hirschiana VP5</name>
    <dbReference type="NCBI Taxonomy" id="1280951"/>
    <lineage>
        <taxon>Bacteria</taxon>
        <taxon>Pseudomonadati</taxon>
        <taxon>Pseudomonadota</taxon>
        <taxon>Alphaproteobacteria</taxon>
        <taxon>Hyphomonadales</taxon>
        <taxon>Hyphomonadaceae</taxon>
        <taxon>Hyphomonas</taxon>
    </lineage>
</organism>
<dbReference type="PROSITE" id="PS51608">
    <property type="entry name" value="SAM_MT_UBIE"/>
    <property type="match status" value="1"/>
</dbReference>
<evidence type="ECO:0000256" key="3">
    <source>
        <dbReference type="ARBA" id="ARBA00022679"/>
    </source>
</evidence>
<dbReference type="RefSeq" id="WP_011648241.1">
    <property type="nucleotide sequence ID" value="NZ_ARYI01000010.1"/>
</dbReference>
<dbReference type="UniPathway" id="UPA00079">
    <property type="reaction ID" value="UER00169"/>
</dbReference>
<protein>
    <recommendedName>
        <fullName evidence="6">Ubiquinone/menaquinone biosynthesis C-methyltransferase UbiE</fullName>
        <ecNumber evidence="6">2.1.1.163</ecNumber>
        <ecNumber evidence="6">2.1.1.201</ecNumber>
    </recommendedName>
    <alternativeName>
        <fullName evidence="6">2-methoxy-6-polyprenyl-1,4-benzoquinol methylase</fullName>
    </alternativeName>
    <alternativeName>
        <fullName evidence="6">Demethylmenaquinone methyltransferase</fullName>
    </alternativeName>
</protein>
<feature type="binding site" evidence="6">
    <location>
        <position position="151"/>
    </location>
    <ligand>
        <name>S-adenosyl-L-methionine</name>
        <dbReference type="ChEBI" id="CHEBI:59789"/>
    </ligand>
</feature>
<dbReference type="Gene3D" id="3.40.50.150">
    <property type="entry name" value="Vaccinia Virus protein VP39"/>
    <property type="match status" value="1"/>
</dbReference>
<evidence type="ECO:0000313" key="8">
    <source>
        <dbReference type="Proteomes" id="UP000025061"/>
    </source>
</evidence>
<keyword evidence="4 6" id="KW-0831">Ubiquinone biosynthesis</keyword>
<dbReference type="SUPFAM" id="SSF53335">
    <property type="entry name" value="S-adenosyl-L-methionine-dependent methyltransferases"/>
    <property type="match status" value="1"/>
</dbReference>
<proteinExistence type="inferred from homology"/>
<dbReference type="CDD" id="cd02440">
    <property type="entry name" value="AdoMet_MTases"/>
    <property type="match status" value="1"/>
</dbReference>
<feature type="binding site" evidence="6">
    <location>
        <position position="76"/>
    </location>
    <ligand>
        <name>S-adenosyl-L-methionine</name>
        <dbReference type="ChEBI" id="CHEBI:59789"/>
    </ligand>
</feature>
<name>A0A059FN55_9PROT</name>
<keyword evidence="3 6" id="KW-0808">Transferase</keyword>
<dbReference type="InterPro" id="IPR004033">
    <property type="entry name" value="UbiE/COQ5_MeTrFase"/>
</dbReference>
<dbReference type="GO" id="GO:0032259">
    <property type="term" value="P:methylation"/>
    <property type="evidence" value="ECO:0007669"/>
    <property type="project" value="UniProtKB-KW"/>
</dbReference>
<gene>
    <name evidence="6" type="primary">ubiE</name>
    <name evidence="7" type="ORF">HHI_12514</name>
</gene>
<dbReference type="PANTHER" id="PTHR43591:SF24">
    <property type="entry name" value="2-METHOXY-6-POLYPRENYL-1,4-BENZOQUINOL METHYLASE, MITOCHONDRIAL"/>
    <property type="match status" value="1"/>
</dbReference>
<dbReference type="GO" id="GO:0009234">
    <property type="term" value="P:menaquinone biosynthetic process"/>
    <property type="evidence" value="ECO:0007669"/>
    <property type="project" value="UniProtKB-UniRule"/>
</dbReference>
<keyword evidence="5 6" id="KW-0949">S-adenosyl-L-methionine</keyword>
<comment type="function">
    <text evidence="6">Methyltransferase required for the conversion of demethylmenaquinol (DMKH2) to menaquinol (MKH2) and the conversion of 2-polyprenyl-6-methoxy-1,4-benzoquinol (DDMQH2) to 2-polyprenyl-3-methyl-6-methoxy-1,4-benzoquinol (DMQH2).</text>
</comment>
<evidence type="ECO:0000313" key="7">
    <source>
        <dbReference type="EMBL" id="KCZ92054.1"/>
    </source>
</evidence>
<comment type="catalytic activity">
    <reaction evidence="6">
        <text>a 2-demethylmenaquinol + S-adenosyl-L-methionine = a menaquinol + S-adenosyl-L-homocysteine + H(+)</text>
        <dbReference type="Rhea" id="RHEA:42640"/>
        <dbReference type="Rhea" id="RHEA-COMP:9539"/>
        <dbReference type="Rhea" id="RHEA-COMP:9563"/>
        <dbReference type="ChEBI" id="CHEBI:15378"/>
        <dbReference type="ChEBI" id="CHEBI:18151"/>
        <dbReference type="ChEBI" id="CHEBI:55437"/>
        <dbReference type="ChEBI" id="CHEBI:57856"/>
        <dbReference type="ChEBI" id="CHEBI:59789"/>
        <dbReference type="EC" id="2.1.1.163"/>
    </reaction>
</comment>
<dbReference type="PATRIC" id="fig|1280951.3.peg.2521"/>
<dbReference type="InterPro" id="IPR029063">
    <property type="entry name" value="SAM-dependent_MTases_sf"/>
</dbReference>
<evidence type="ECO:0000256" key="6">
    <source>
        <dbReference type="HAMAP-Rule" id="MF_01813"/>
    </source>
</evidence>
<comment type="caution">
    <text evidence="7">The sequence shown here is derived from an EMBL/GenBank/DDBJ whole genome shotgun (WGS) entry which is preliminary data.</text>
</comment>
<keyword evidence="7" id="KW-0830">Ubiquinone</keyword>
<feature type="binding site" evidence="6">
    <location>
        <position position="106"/>
    </location>
    <ligand>
        <name>S-adenosyl-L-methionine</name>
        <dbReference type="ChEBI" id="CHEBI:59789"/>
    </ligand>
</feature>
<dbReference type="EC" id="2.1.1.201" evidence="6"/>